<evidence type="ECO:0000256" key="5">
    <source>
        <dbReference type="ARBA" id="ARBA00023002"/>
    </source>
</evidence>
<dbReference type="InterPro" id="IPR036291">
    <property type="entry name" value="NAD(P)-bd_dom_sf"/>
</dbReference>
<comment type="similarity">
    <text evidence="2 6">Belongs to the zinc-containing alcohol dehydrogenase family.</text>
</comment>
<dbReference type="InterPro" id="IPR013149">
    <property type="entry name" value="ADH-like_C"/>
</dbReference>
<dbReference type="AlphaFoldDB" id="C9YBN0"/>
<dbReference type="SUPFAM" id="SSF50129">
    <property type="entry name" value="GroES-like"/>
    <property type="match status" value="1"/>
</dbReference>
<dbReference type="SUPFAM" id="SSF51735">
    <property type="entry name" value="NAD(P)-binding Rossmann-fold domains"/>
    <property type="match status" value="1"/>
</dbReference>
<name>C9YBN0_CURXX</name>
<protein>
    <recommendedName>
        <fullName evidence="7">Enoyl reductase (ER) domain-containing protein</fullName>
    </recommendedName>
</protein>
<evidence type="ECO:0000256" key="4">
    <source>
        <dbReference type="ARBA" id="ARBA00022833"/>
    </source>
</evidence>
<dbReference type="SMART" id="SM00829">
    <property type="entry name" value="PKS_ER"/>
    <property type="match status" value="1"/>
</dbReference>
<reference evidence="8" key="1">
    <citation type="journal article" date="2010" name="Nature">
        <title>The dynamic genome of Hydra.</title>
        <authorList>
            <person name="Chapman J.A."/>
            <person name="Kirkness E.F."/>
            <person name="Simakov O."/>
            <person name="Hampson S.E."/>
            <person name="Mitros T."/>
            <person name="Weinmaier T."/>
            <person name="Rattei T."/>
            <person name="Balasubramanian P.G."/>
            <person name="Borman J."/>
            <person name="Busam D."/>
            <person name="Disbennett K."/>
            <person name="Pfannkoch C."/>
            <person name="Sumin N."/>
            <person name="Sutton G."/>
            <person name="Viswanathan L."/>
            <person name="Walenz B."/>
            <person name="Goodstein D.M."/>
            <person name="Hellsten U."/>
            <person name="Kawashima T."/>
            <person name="Prochnik S.E."/>
            <person name="Putnam N.H."/>
            <person name="Shu S."/>
            <person name="Blumberg B."/>
            <person name="Dana C.E."/>
            <person name="Gee L."/>
            <person name="Kibler D.F."/>
            <person name="Law L."/>
            <person name="Lindgens D."/>
            <person name="Martinez D.E."/>
            <person name="Peng J."/>
            <person name="Wigge P.A."/>
            <person name="Bertulat B."/>
            <person name="Guder C."/>
            <person name="Nakamura Y."/>
            <person name="Ozbek S."/>
            <person name="Watanabe H."/>
            <person name="Khalturin K."/>
            <person name="Hemmrich G."/>
            <person name="Franke A."/>
            <person name="Augustin R."/>
            <person name="Fraune S."/>
            <person name="Hayakawa E."/>
            <person name="Hayakawa S."/>
            <person name="Hirose M."/>
            <person name="Hwang J."/>
            <person name="Ikeo K."/>
            <person name="Nishimiya-Fujisawa C."/>
            <person name="Ogura A."/>
            <person name="Takahashi T."/>
            <person name="Steinmetz P.R."/>
            <person name="Zhang X."/>
            <person name="Aufschnaiter R."/>
            <person name="Eder M.K."/>
            <person name="Gorny A.K."/>
            <person name="Salvenmoser W."/>
            <person name="Heimberg A.M."/>
            <person name="Wheeler B.M."/>
            <person name="Peterson K.J."/>
            <person name="Boettger A."/>
            <person name="Tischler P."/>
            <person name="Wolf A."/>
            <person name="Gojobori T."/>
            <person name="Remington K.A."/>
            <person name="Strausberg R.L."/>
            <person name="Venter J."/>
            <person name="Technau U."/>
            <person name="Hobmayer B."/>
            <person name="Bosch T.C."/>
            <person name="Holstein T.W."/>
            <person name="Fujisawa T."/>
            <person name="Bode H.R."/>
            <person name="David C.N."/>
            <person name="Rokhsar D.S."/>
            <person name="Steele R.E."/>
        </authorList>
    </citation>
    <scope>NUCLEOTIDE SEQUENCE</scope>
</reference>
<evidence type="ECO:0000313" key="8">
    <source>
        <dbReference type="EMBL" id="CBA30069.1"/>
    </source>
</evidence>
<dbReference type="InterPro" id="IPR013154">
    <property type="entry name" value="ADH-like_N"/>
</dbReference>
<dbReference type="InterPro" id="IPR020843">
    <property type="entry name" value="ER"/>
</dbReference>
<evidence type="ECO:0000256" key="2">
    <source>
        <dbReference type="ARBA" id="ARBA00008072"/>
    </source>
</evidence>
<keyword evidence="3 6" id="KW-0479">Metal-binding</keyword>
<evidence type="ECO:0000256" key="6">
    <source>
        <dbReference type="RuleBase" id="RU361277"/>
    </source>
</evidence>
<keyword evidence="5 8" id="KW-0560">Oxidoreductase</keyword>
<evidence type="ECO:0000256" key="3">
    <source>
        <dbReference type="ARBA" id="ARBA00022723"/>
    </source>
</evidence>
<dbReference type="EMBL" id="FN543104">
    <property type="protein sequence ID" value="CBA30069.1"/>
    <property type="molecule type" value="Genomic_DNA"/>
</dbReference>
<dbReference type="FunFam" id="3.40.50.720:FF:000003">
    <property type="entry name" value="S-(hydroxymethyl)glutathione dehydrogenase"/>
    <property type="match status" value="1"/>
</dbReference>
<dbReference type="Gene3D" id="3.40.50.720">
    <property type="entry name" value="NAD(P)-binding Rossmann-like Domain"/>
    <property type="match status" value="1"/>
</dbReference>
<dbReference type="PROSITE" id="PS00059">
    <property type="entry name" value="ADH_ZINC"/>
    <property type="match status" value="1"/>
</dbReference>
<dbReference type="Pfam" id="PF08240">
    <property type="entry name" value="ADH_N"/>
    <property type="match status" value="1"/>
</dbReference>
<proteinExistence type="inferred from homology"/>
<sequence length="341" mass="36371">MEFVSVCLPDPKPNQVLVKVLATGLCQSQVYWMHQDRTAPMLFGHEGYGVVAEVGSSVKGLKAGDTVLVTWVPRQDKSGRTPEAATVSLTAELEARSPNVFTWANYCLADELYVRLIPGQKHDPLMSIIGCAVITGAGSVMNAAQTREGESVAVFGVGGVGLSAVAAAKVLRAERIVAIDLDPRKLMLAEKFGATVTVNSNVEVPSDVILSMKPLRCGCHPGVDVAIDCVAIPQVTQQAIASLRAGRLGIERGGRAVLVGIPKQPVTLDAIDMLMKEKRLIGSLGGSCRQEQLDDFIGWYHDGLLDLSALVTDRYSFENIPIGAQALEQGQIEGRAIALID</sequence>
<dbReference type="InterPro" id="IPR002328">
    <property type="entry name" value="ADH_Zn_CS"/>
</dbReference>
<evidence type="ECO:0000256" key="1">
    <source>
        <dbReference type="ARBA" id="ARBA00001947"/>
    </source>
</evidence>
<dbReference type="GO" id="GO:0008270">
    <property type="term" value="F:zinc ion binding"/>
    <property type="evidence" value="ECO:0007669"/>
    <property type="project" value="InterPro"/>
</dbReference>
<dbReference type="GO" id="GO:0016616">
    <property type="term" value="F:oxidoreductase activity, acting on the CH-OH group of donors, NAD or NADP as acceptor"/>
    <property type="evidence" value="ECO:0007669"/>
    <property type="project" value="UniProtKB-ARBA"/>
</dbReference>
<dbReference type="PANTHER" id="PTHR43350">
    <property type="entry name" value="NAD-DEPENDENT ALCOHOL DEHYDROGENASE"/>
    <property type="match status" value="1"/>
</dbReference>
<organism evidence="8">
    <name type="scientific">Curvibacter symbiont subsp. Hydra magnipapillata</name>
    <dbReference type="NCBI Taxonomy" id="667019"/>
    <lineage>
        <taxon>Bacteria</taxon>
        <taxon>Pseudomonadati</taxon>
        <taxon>Pseudomonadota</taxon>
        <taxon>Betaproteobacteria</taxon>
        <taxon>Burkholderiales</taxon>
        <taxon>Comamonadaceae</taxon>
        <taxon>Curvibacter</taxon>
    </lineage>
</organism>
<evidence type="ECO:0000259" key="7">
    <source>
        <dbReference type="SMART" id="SM00829"/>
    </source>
</evidence>
<feature type="domain" description="Enoyl reductase (ER)" evidence="7">
    <location>
        <begin position="1"/>
        <end position="338"/>
    </location>
</feature>
<comment type="cofactor">
    <cofactor evidence="1 6">
        <name>Zn(2+)</name>
        <dbReference type="ChEBI" id="CHEBI:29105"/>
    </cofactor>
</comment>
<dbReference type="InterPro" id="IPR011032">
    <property type="entry name" value="GroES-like_sf"/>
</dbReference>
<dbReference type="Pfam" id="PF00107">
    <property type="entry name" value="ADH_zinc_N"/>
    <property type="match status" value="1"/>
</dbReference>
<dbReference type="Gene3D" id="3.90.180.10">
    <property type="entry name" value="Medium-chain alcohol dehydrogenases, catalytic domain"/>
    <property type="match status" value="1"/>
</dbReference>
<dbReference type="PANTHER" id="PTHR43350:SF2">
    <property type="entry name" value="GROES-LIKE ZINC-BINDING ALCOHOL DEHYDROGENASE FAMILY PROTEIN"/>
    <property type="match status" value="1"/>
</dbReference>
<gene>
    <name evidence="8" type="ORF">Csp_A15310</name>
</gene>
<accession>C9YBN0</accession>
<keyword evidence="4 6" id="KW-0862">Zinc</keyword>